<feature type="binding site" evidence="2">
    <location>
        <begin position="145"/>
        <end position="155"/>
    </location>
    <ligand>
        <name>ATP</name>
        <dbReference type="ChEBI" id="CHEBI:30616"/>
    </ligand>
</feature>
<evidence type="ECO:0000313" key="5">
    <source>
        <dbReference type="EMBL" id="PTL72452.1"/>
    </source>
</evidence>
<dbReference type="InterPro" id="IPR040198">
    <property type="entry name" value="Fido_containing"/>
</dbReference>
<dbReference type="Proteomes" id="UP000241085">
    <property type="component" value="Unassembled WGS sequence"/>
</dbReference>
<feature type="domain" description="Fido" evidence="4">
    <location>
        <begin position="114"/>
        <end position="268"/>
    </location>
</feature>
<name>A0A2T4USE2_9MICO</name>
<evidence type="ECO:0000256" key="2">
    <source>
        <dbReference type="PIRSR" id="PIRSR640198-2"/>
    </source>
</evidence>
<dbReference type="InterPro" id="IPR003812">
    <property type="entry name" value="Fido"/>
</dbReference>
<dbReference type="SUPFAM" id="SSF140931">
    <property type="entry name" value="Fic-like"/>
    <property type="match status" value="1"/>
</dbReference>
<reference evidence="5 6" key="1">
    <citation type="submission" date="2018-03" db="EMBL/GenBank/DDBJ databases">
        <title>Bacteriophage NCPPB3778 and a type I-E CRISPR drive the evolution of the US Biological Select Agent, Rathayibacter toxicus.</title>
        <authorList>
            <person name="Davis E.W.II."/>
            <person name="Tabima J.F."/>
            <person name="Weisberg A.J."/>
            <person name="Dantas Lopes L."/>
            <person name="Wiseman M.S."/>
            <person name="Wiseman M.S."/>
            <person name="Pupko T."/>
            <person name="Belcher M.S."/>
            <person name="Sechler A.J."/>
            <person name="Tancos M.A."/>
            <person name="Schroeder B.K."/>
            <person name="Murray T.D."/>
            <person name="Luster D.G."/>
            <person name="Schneider W.L."/>
            <person name="Rogers E."/>
            <person name="Andreote F.D."/>
            <person name="Grunwald N.J."/>
            <person name="Putnam M.L."/>
            <person name="Chang J.H."/>
        </authorList>
    </citation>
    <scope>NUCLEOTIDE SEQUENCE [LARGE SCALE GENOMIC DNA]</scope>
    <source>
        <strain evidence="5 6">DSM 15933</strain>
    </source>
</reference>
<sequence length="390" mass="42299">MMLINSHGGSMYTAPELTDEELEVRREIRTVSDSLLHQVRQANRWTAPLRRMTIARNVQGSNSIEGITASVDEVGALAQGEQPPGVGDDTARALLGYQLAMTYALQLAQDPVVVDPTLLRSLHYMVTSHDLSVRPGRYRLGPVFVQQESTGDIVHEGAPAEDLPPLMEELTTTVRGTGDSLVDAAMAHLNFVLIHPFRDGNGRMARILQSLVLAADDDVSPVFLSTEEYLGRHTQAYYDVLAEVGCGEWAPGLVRPERARPWIRFMLTAHLNQAQERAFRIAAASEATTALSRMVLAAGVDDRALDALFDALLGATLTRGRYISSLAEVGATVSPQTATRDLATLAQAGLLEATGEKRGRAYTAAAPLLALRREVGLGRAWRHVDPFAGS</sequence>
<protein>
    <submittedName>
        <fullName evidence="5">Fic family protein</fullName>
    </submittedName>
</protein>
<feature type="binding site" evidence="2">
    <location>
        <begin position="237"/>
        <end position="238"/>
    </location>
    <ligand>
        <name>ATP</name>
        <dbReference type="ChEBI" id="CHEBI:30616"/>
    </ligand>
</feature>
<feature type="site" description="Important for autoinhibition of adenylyltransferase activity" evidence="3">
    <location>
        <position position="65"/>
    </location>
</feature>
<keyword evidence="6" id="KW-1185">Reference proteome</keyword>
<dbReference type="PROSITE" id="PS51459">
    <property type="entry name" value="FIDO"/>
    <property type="match status" value="1"/>
</dbReference>
<gene>
    <name evidence="5" type="ORF">C1I63_06035</name>
</gene>
<keyword evidence="2" id="KW-0067">ATP-binding</keyword>
<dbReference type="EMBL" id="PZPL01000001">
    <property type="protein sequence ID" value="PTL72452.1"/>
    <property type="molecule type" value="Genomic_DNA"/>
</dbReference>
<dbReference type="Pfam" id="PF02661">
    <property type="entry name" value="Fic"/>
    <property type="match status" value="1"/>
</dbReference>
<evidence type="ECO:0000259" key="4">
    <source>
        <dbReference type="PROSITE" id="PS51459"/>
    </source>
</evidence>
<feature type="binding site" evidence="2">
    <location>
        <begin position="199"/>
        <end position="206"/>
    </location>
    <ligand>
        <name>ATP</name>
        <dbReference type="ChEBI" id="CHEBI:30616"/>
    </ligand>
</feature>
<dbReference type="AlphaFoldDB" id="A0A2T4USE2"/>
<comment type="caution">
    <text evidence="5">The sequence shown here is derived from an EMBL/GenBank/DDBJ whole genome shotgun (WGS) entry which is preliminary data.</text>
</comment>
<accession>A0A2T4USE2</accession>
<evidence type="ECO:0000256" key="3">
    <source>
        <dbReference type="PIRSR" id="PIRSR640198-3"/>
    </source>
</evidence>
<dbReference type="InterPro" id="IPR036597">
    <property type="entry name" value="Fido-like_dom_sf"/>
</dbReference>
<dbReference type="PANTHER" id="PTHR13504:SF38">
    <property type="entry name" value="FIDO DOMAIN-CONTAINING PROTEIN"/>
    <property type="match status" value="1"/>
</dbReference>
<evidence type="ECO:0000256" key="1">
    <source>
        <dbReference type="PIRSR" id="PIRSR640198-1"/>
    </source>
</evidence>
<dbReference type="Gene3D" id="1.10.3290.10">
    <property type="entry name" value="Fido-like domain"/>
    <property type="match status" value="1"/>
</dbReference>
<dbReference type="GO" id="GO:0005524">
    <property type="term" value="F:ATP binding"/>
    <property type="evidence" value="ECO:0007669"/>
    <property type="project" value="UniProtKB-KW"/>
</dbReference>
<evidence type="ECO:0000313" key="6">
    <source>
        <dbReference type="Proteomes" id="UP000241085"/>
    </source>
</evidence>
<keyword evidence="2" id="KW-0547">Nucleotide-binding</keyword>
<feature type="active site" evidence="1">
    <location>
        <position position="195"/>
    </location>
</feature>
<dbReference type="PANTHER" id="PTHR13504">
    <property type="entry name" value="FIDO DOMAIN-CONTAINING PROTEIN DDB_G0283145"/>
    <property type="match status" value="1"/>
</dbReference>
<proteinExistence type="predicted"/>
<organism evidence="5 6">
    <name type="scientific">Rathayibacter caricis DSM 15933</name>
    <dbReference type="NCBI Taxonomy" id="1328867"/>
    <lineage>
        <taxon>Bacteria</taxon>
        <taxon>Bacillati</taxon>
        <taxon>Actinomycetota</taxon>
        <taxon>Actinomycetes</taxon>
        <taxon>Micrococcales</taxon>
        <taxon>Microbacteriaceae</taxon>
        <taxon>Rathayibacter</taxon>
    </lineage>
</organism>